<dbReference type="Gene3D" id="3.90.79.10">
    <property type="entry name" value="Nucleoside Triphosphate Pyrophosphohydrolase"/>
    <property type="match status" value="1"/>
</dbReference>
<gene>
    <name evidence="4" type="ORF">C7379_103183</name>
</gene>
<dbReference type="InterPro" id="IPR000086">
    <property type="entry name" value="NUDIX_hydrolase_dom"/>
</dbReference>
<evidence type="ECO:0000256" key="1">
    <source>
        <dbReference type="ARBA" id="ARBA00022801"/>
    </source>
</evidence>
<comment type="caution">
    <text evidence="4">The sequence shown here is derived from an EMBL/GenBank/DDBJ whole genome shotgun (WGS) entry which is preliminary data.</text>
</comment>
<evidence type="ECO:0000313" key="5">
    <source>
        <dbReference type="Proteomes" id="UP000245870"/>
    </source>
</evidence>
<sequence length="189" mass="21408">MHPLEKFQYCPVCGSKHFDVQDDKSKKCDNCGFEYYLNPSAATVAIILNDREELLVLTRKIAPAKGTLDLPGGFVDIGETVEQGVVREVKEETGLDVTHAKFLFSQPNVYMYAGFEVRTADCFFFCQVKDVSVVKALDDAAAYQWISVHDIHTELFGLRSIRQGLYDFIDWYDKQRNGEAESGSIEKFV</sequence>
<dbReference type="InterPro" id="IPR015797">
    <property type="entry name" value="NUDIX_hydrolase-like_dom_sf"/>
</dbReference>
<dbReference type="SUPFAM" id="SSF55811">
    <property type="entry name" value="Nudix"/>
    <property type="match status" value="1"/>
</dbReference>
<evidence type="ECO:0000313" key="4">
    <source>
        <dbReference type="EMBL" id="PVX58057.1"/>
    </source>
</evidence>
<dbReference type="GO" id="GO:0016787">
    <property type="term" value="F:hydrolase activity"/>
    <property type="evidence" value="ECO:0007669"/>
    <property type="project" value="UniProtKB-KW"/>
</dbReference>
<keyword evidence="1 2" id="KW-0378">Hydrolase</keyword>
<dbReference type="InterPro" id="IPR020084">
    <property type="entry name" value="NUDIX_hydrolase_CS"/>
</dbReference>
<dbReference type="Pfam" id="PF00293">
    <property type="entry name" value="NUDIX"/>
    <property type="match status" value="1"/>
</dbReference>
<dbReference type="CDD" id="cd04681">
    <property type="entry name" value="NUDIX_Hydrolase"/>
    <property type="match status" value="1"/>
</dbReference>
<keyword evidence="5" id="KW-1185">Reference proteome</keyword>
<dbReference type="OrthoDB" id="9786141at2"/>
<dbReference type="PROSITE" id="PS00893">
    <property type="entry name" value="NUDIX_BOX"/>
    <property type="match status" value="1"/>
</dbReference>
<dbReference type="InterPro" id="IPR020476">
    <property type="entry name" value="Nudix_hydrolase"/>
</dbReference>
<comment type="similarity">
    <text evidence="2">Belongs to the Nudix hydrolase family.</text>
</comment>
<proteinExistence type="inferred from homology"/>
<dbReference type="AlphaFoldDB" id="A0A2U0UK96"/>
<protein>
    <submittedName>
        <fullName evidence="4">Mutator protein MutT</fullName>
    </submittedName>
</protein>
<dbReference type="PANTHER" id="PTHR43736">
    <property type="entry name" value="ADP-RIBOSE PYROPHOSPHATASE"/>
    <property type="match status" value="1"/>
</dbReference>
<dbReference type="EMBL" id="QENY01000003">
    <property type="protein sequence ID" value="PVX58057.1"/>
    <property type="molecule type" value="Genomic_DNA"/>
</dbReference>
<accession>A0A2U0UK96</accession>
<dbReference type="RefSeq" id="WP_116615922.1">
    <property type="nucleotide sequence ID" value="NZ_QENY01000003.1"/>
</dbReference>
<organism evidence="4 5">
    <name type="scientific">Hallella colorans</name>
    <dbReference type="NCBI Taxonomy" id="1703337"/>
    <lineage>
        <taxon>Bacteria</taxon>
        <taxon>Pseudomonadati</taxon>
        <taxon>Bacteroidota</taxon>
        <taxon>Bacteroidia</taxon>
        <taxon>Bacteroidales</taxon>
        <taxon>Prevotellaceae</taxon>
        <taxon>Hallella</taxon>
    </lineage>
</organism>
<dbReference type="PANTHER" id="PTHR43736:SF1">
    <property type="entry name" value="DIHYDRONEOPTERIN TRIPHOSPHATE DIPHOSPHATASE"/>
    <property type="match status" value="1"/>
</dbReference>
<evidence type="ECO:0000256" key="2">
    <source>
        <dbReference type="RuleBase" id="RU003476"/>
    </source>
</evidence>
<reference evidence="4 5" key="1">
    <citation type="submission" date="2018-05" db="EMBL/GenBank/DDBJ databases">
        <title>Genomic Encyclopedia of Type Strains, Phase IV (KMG-IV): sequencing the most valuable type-strain genomes for metagenomic binning, comparative biology and taxonomic classification.</title>
        <authorList>
            <person name="Goeker M."/>
        </authorList>
    </citation>
    <scope>NUCLEOTIDE SEQUENCE [LARGE SCALE GENOMIC DNA]</scope>
    <source>
        <strain evidence="4 5">DSM 100333</strain>
    </source>
</reference>
<dbReference type="PRINTS" id="PR00502">
    <property type="entry name" value="NUDIXFAMILY"/>
</dbReference>
<feature type="domain" description="Nudix hydrolase" evidence="3">
    <location>
        <begin position="38"/>
        <end position="169"/>
    </location>
</feature>
<dbReference type="Proteomes" id="UP000245870">
    <property type="component" value="Unassembled WGS sequence"/>
</dbReference>
<dbReference type="PROSITE" id="PS51462">
    <property type="entry name" value="NUDIX"/>
    <property type="match status" value="1"/>
</dbReference>
<evidence type="ECO:0000259" key="3">
    <source>
        <dbReference type="PROSITE" id="PS51462"/>
    </source>
</evidence>
<name>A0A2U0UK96_9BACT</name>